<dbReference type="PANTHER" id="PTHR34396">
    <property type="entry name" value="OS03G0264950 PROTEIN-RELATED"/>
    <property type="match status" value="1"/>
</dbReference>
<evidence type="ECO:0000313" key="6">
    <source>
        <dbReference type="EMBL" id="EFH39461.1"/>
    </source>
</evidence>
<keyword evidence="2" id="KW-0863">Zinc-finger</keyword>
<dbReference type="GO" id="GO:0006357">
    <property type="term" value="P:regulation of transcription by RNA polymerase II"/>
    <property type="evidence" value="ECO:0007669"/>
    <property type="project" value="TreeGrafter"/>
</dbReference>
<evidence type="ECO:0000256" key="2">
    <source>
        <dbReference type="ARBA" id="ARBA00022771"/>
    </source>
</evidence>
<proteinExistence type="predicted"/>
<evidence type="ECO:0000256" key="3">
    <source>
        <dbReference type="ARBA" id="ARBA00022833"/>
    </source>
</evidence>
<feature type="compositionally biased region" description="Low complexity" evidence="4">
    <location>
        <begin position="120"/>
        <end position="132"/>
    </location>
</feature>
<feature type="region of interest" description="Disordered" evidence="4">
    <location>
        <begin position="94"/>
        <end position="139"/>
    </location>
</feature>
<dbReference type="GO" id="GO:0008270">
    <property type="term" value="F:zinc ion binding"/>
    <property type="evidence" value="ECO:0007669"/>
    <property type="project" value="UniProtKB-KW"/>
</dbReference>
<dbReference type="InterPro" id="IPR003656">
    <property type="entry name" value="Znf_BED"/>
</dbReference>
<keyword evidence="3" id="KW-0862">Zinc</keyword>
<sequence>MASKDEIDIDVEPESVPESVKTRKRSSSSTAMPPKPKKKYAKRAPVWQHFVLKEGDDLHSSCKYCRAEIGCDTKLVGTSPMISHIERCKSFKEYDERDKQQKLSGVDGGNMKVVRNNLASSQPTSSQPPLSTDLDMDGK</sequence>
<accession>D7MVI2</accession>
<evidence type="ECO:0000313" key="7">
    <source>
        <dbReference type="Proteomes" id="UP000008694"/>
    </source>
</evidence>
<dbReference type="InterPro" id="IPR036236">
    <property type="entry name" value="Znf_C2H2_sf"/>
</dbReference>
<reference evidence="7" key="1">
    <citation type="journal article" date="2011" name="Nat. Genet.">
        <title>The Arabidopsis lyrata genome sequence and the basis of rapid genome size change.</title>
        <authorList>
            <person name="Hu T.T."/>
            <person name="Pattyn P."/>
            <person name="Bakker E.G."/>
            <person name="Cao J."/>
            <person name="Cheng J.-F."/>
            <person name="Clark R.M."/>
            <person name="Fahlgren N."/>
            <person name="Fawcett J.A."/>
            <person name="Grimwood J."/>
            <person name="Gundlach H."/>
            <person name="Haberer G."/>
            <person name="Hollister J.D."/>
            <person name="Ossowski S."/>
            <person name="Ottilar R.P."/>
            <person name="Salamov A.A."/>
            <person name="Schneeberger K."/>
            <person name="Spannagl M."/>
            <person name="Wang X."/>
            <person name="Yang L."/>
            <person name="Nasrallah M.E."/>
            <person name="Bergelson J."/>
            <person name="Carrington J.C."/>
            <person name="Gaut B.S."/>
            <person name="Schmutz J."/>
            <person name="Mayer K.F.X."/>
            <person name="Van de Peer Y."/>
            <person name="Grigoriev I.V."/>
            <person name="Nordborg M."/>
            <person name="Weigel D."/>
            <person name="Guo Y.-L."/>
        </authorList>
    </citation>
    <scope>NUCLEOTIDE SEQUENCE [LARGE SCALE GENOMIC DNA]</scope>
    <source>
        <strain evidence="7">cv. MN47</strain>
    </source>
</reference>
<keyword evidence="7" id="KW-1185">Reference proteome</keyword>
<feature type="domain" description="BED-type" evidence="5">
    <location>
        <begin position="45"/>
        <end position="88"/>
    </location>
</feature>
<dbReference type="Pfam" id="PF02892">
    <property type="entry name" value="zf-BED"/>
    <property type="match status" value="1"/>
</dbReference>
<dbReference type="InterPro" id="IPR053031">
    <property type="entry name" value="Cuticle_assoc_protein"/>
</dbReference>
<dbReference type="Proteomes" id="UP000008694">
    <property type="component" value="Unassembled WGS sequence"/>
</dbReference>
<dbReference type="EMBL" id="GL348721">
    <property type="protein sequence ID" value="EFH39461.1"/>
    <property type="molecule type" value="Genomic_DNA"/>
</dbReference>
<protein>
    <submittedName>
        <fullName evidence="6">Predicted protein</fullName>
    </submittedName>
</protein>
<organism evidence="7">
    <name type="scientific">Arabidopsis lyrata subsp. lyrata</name>
    <name type="common">Lyre-leaved rock-cress</name>
    <dbReference type="NCBI Taxonomy" id="81972"/>
    <lineage>
        <taxon>Eukaryota</taxon>
        <taxon>Viridiplantae</taxon>
        <taxon>Streptophyta</taxon>
        <taxon>Embryophyta</taxon>
        <taxon>Tracheophyta</taxon>
        <taxon>Spermatophyta</taxon>
        <taxon>Magnoliopsida</taxon>
        <taxon>eudicotyledons</taxon>
        <taxon>Gunneridae</taxon>
        <taxon>Pentapetalae</taxon>
        <taxon>rosids</taxon>
        <taxon>malvids</taxon>
        <taxon>Brassicales</taxon>
        <taxon>Brassicaceae</taxon>
        <taxon>Camelineae</taxon>
        <taxon>Arabidopsis</taxon>
    </lineage>
</organism>
<dbReference type="GO" id="GO:1990837">
    <property type="term" value="F:sequence-specific double-stranded DNA binding"/>
    <property type="evidence" value="ECO:0007669"/>
    <property type="project" value="TreeGrafter"/>
</dbReference>
<dbReference type="GO" id="GO:0005634">
    <property type="term" value="C:nucleus"/>
    <property type="evidence" value="ECO:0007669"/>
    <property type="project" value="TreeGrafter"/>
</dbReference>
<dbReference type="PANTHER" id="PTHR34396:SF27">
    <property type="entry name" value="OS08G0208700 PROTEIN"/>
    <property type="match status" value="1"/>
</dbReference>
<feature type="region of interest" description="Disordered" evidence="4">
    <location>
        <begin position="1"/>
        <end position="42"/>
    </location>
</feature>
<dbReference type="SMART" id="SM00614">
    <property type="entry name" value="ZnF_BED"/>
    <property type="match status" value="1"/>
</dbReference>
<dbReference type="Gramene" id="Al_scaffold_0009_141">
    <property type="protein sequence ID" value="Al_scaffold_0009_141"/>
    <property type="gene ID" value="Al_scaffold_0009_141"/>
</dbReference>
<dbReference type="AlphaFoldDB" id="D7MVI2"/>
<evidence type="ECO:0000256" key="4">
    <source>
        <dbReference type="SAM" id="MobiDB-lite"/>
    </source>
</evidence>
<dbReference type="HOGENOM" id="CLU_2029860_0_0_1"/>
<evidence type="ECO:0000259" key="5">
    <source>
        <dbReference type="Pfam" id="PF02892"/>
    </source>
</evidence>
<keyword evidence="1" id="KW-0479">Metal-binding</keyword>
<gene>
    <name evidence="6" type="ORF">ARALYDRAFT_683103</name>
</gene>
<name>D7MVI2_ARALL</name>
<evidence type="ECO:0000256" key="1">
    <source>
        <dbReference type="ARBA" id="ARBA00022723"/>
    </source>
</evidence>
<dbReference type="SUPFAM" id="SSF57667">
    <property type="entry name" value="beta-beta-alpha zinc fingers"/>
    <property type="match status" value="1"/>
</dbReference>